<dbReference type="STRING" id="1058.SAMN05421783_1414"/>
<dbReference type="EMBL" id="FNNZ01000041">
    <property type="protein sequence ID" value="SDX60124.1"/>
    <property type="molecule type" value="Genomic_DNA"/>
</dbReference>
<protein>
    <submittedName>
        <fullName evidence="3">SH3 domain-containing protein</fullName>
    </submittedName>
</protein>
<name>A0A1H3D2Y2_THIRO</name>
<evidence type="ECO:0000259" key="2">
    <source>
        <dbReference type="Pfam" id="PF08239"/>
    </source>
</evidence>
<dbReference type="InterPro" id="IPR003646">
    <property type="entry name" value="SH3-like_bac-type"/>
</dbReference>
<dbReference type="RefSeq" id="WP_175534765.1">
    <property type="nucleotide sequence ID" value="NZ_FNNZ01000041.1"/>
</dbReference>
<sequence>MRRRHGHGVKPGGDGFLAVRTGPGSSYRKIGELRNGDRVTIFGGQGDWLSVLVPGGQVSPDDACQRVGPRRQLSGSGLGWVHKQWIGDIIP</sequence>
<evidence type="ECO:0000313" key="3">
    <source>
        <dbReference type="EMBL" id="SDX60124.1"/>
    </source>
</evidence>
<evidence type="ECO:0000256" key="1">
    <source>
        <dbReference type="SAM" id="MobiDB-lite"/>
    </source>
</evidence>
<accession>A0A1H3D2Y2</accession>
<evidence type="ECO:0000313" key="4">
    <source>
        <dbReference type="Proteomes" id="UP000198816"/>
    </source>
</evidence>
<dbReference type="Gene3D" id="2.30.30.40">
    <property type="entry name" value="SH3 Domains"/>
    <property type="match status" value="1"/>
</dbReference>
<feature type="domain" description="SH3b" evidence="2">
    <location>
        <begin position="16"/>
        <end position="86"/>
    </location>
</feature>
<dbReference type="AlphaFoldDB" id="A0A1H3D2Y2"/>
<organism evidence="3 4">
    <name type="scientific">Thiocapsa roseopersicina</name>
    <dbReference type="NCBI Taxonomy" id="1058"/>
    <lineage>
        <taxon>Bacteria</taxon>
        <taxon>Pseudomonadati</taxon>
        <taxon>Pseudomonadota</taxon>
        <taxon>Gammaproteobacteria</taxon>
        <taxon>Chromatiales</taxon>
        <taxon>Chromatiaceae</taxon>
        <taxon>Thiocapsa</taxon>
    </lineage>
</organism>
<proteinExistence type="predicted"/>
<gene>
    <name evidence="3" type="ORF">SAMN05421783_1414</name>
</gene>
<reference evidence="4" key="1">
    <citation type="submission" date="2016-10" db="EMBL/GenBank/DDBJ databases">
        <authorList>
            <person name="Varghese N."/>
            <person name="Submissions S."/>
        </authorList>
    </citation>
    <scope>NUCLEOTIDE SEQUENCE [LARGE SCALE GENOMIC DNA]</scope>
    <source>
        <strain evidence="4">DSM 217</strain>
    </source>
</reference>
<feature type="region of interest" description="Disordered" evidence="1">
    <location>
        <begin position="1"/>
        <end position="30"/>
    </location>
</feature>
<keyword evidence="4" id="KW-1185">Reference proteome</keyword>
<dbReference type="Pfam" id="PF08239">
    <property type="entry name" value="SH3_3"/>
    <property type="match status" value="1"/>
</dbReference>
<dbReference type="Proteomes" id="UP000198816">
    <property type="component" value="Unassembled WGS sequence"/>
</dbReference>